<dbReference type="InterPro" id="IPR036388">
    <property type="entry name" value="WH-like_DNA-bd_sf"/>
</dbReference>
<dbReference type="KEGG" id="nml:Namu_0527"/>
<dbReference type="InParanoid" id="C8X776"/>
<keyword evidence="1" id="KW-0805">Transcription regulation</keyword>
<dbReference type="Proteomes" id="UP000002218">
    <property type="component" value="Chromosome"/>
</dbReference>
<name>C8X776_NAKMY</name>
<dbReference type="GO" id="GO:0043200">
    <property type="term" value="P:response to amino acid"/>
    <property type="evidence" value="ECO:0007669"/>
    <property type="project" value="TreeGrafter"/>
</dbReference>
<dbReference type="PANTHER" id="PTHR30154">
    <property type="entry name" value="LEUCINE-RESPONSIVE REGULATORY PROTEIN"/>
    <property type="match status" value="1"/>
</dbReference>
<dbReference type="GO" id="GO:0043565">
    <property type="term" value="F:sequence-specific DNA binding"/>
    <property type="evidence" value="ECO:0007669"/>
    <property type="project" value="InterPro"/>
</dbReference>
<keyword evidence="6" id="KW-1185">Reference proteome</keyword>
<organism evidence="5 6">
    <name type="scientific">Nakamurella multipartita (strain ATCC 700099 / DSM 44233 / CIP 104796 / JCM 9543 / NBRC 105858 / Y-104)</name>
    <name type="common">Microsphaera multipartita</name>
    <dbReference type="NCBI Taxonomy" id="479431"/>
    <lineage>
        <taxon>Bacteria</taxon>
        <taxon>Bacillati</taxon>
        <taxon>Actinomycetota</taxon>
        <taxon>Actinomycetes</taxon>
        <taxon>Nakamurellales</taxon>
        <taxon>Nakamurellaceae</taxon>
        <taxon>Nakamurella</taxon>
    </lineage>
</organism>
<dbReference type="eggNOG" id="COG1522">
    <property type="taxonomic scope" value="Bacteria"/>
</dbReference>
<dbReference type="RefSeq" id="WP_015745863.1">
    <property type="nucleotide sequence ID" value="NC_013235.1"/>
</dbReference>
<dbReference type="PRINTS" id="PR00033">
    <property type="entry name" value="HTHASNC"/>
</dbReference>
<dbReference type="InterPro" id="IPR019887">
    <property type="entry name" value="Tscrpt_reg_AsnC/Lrp_C"/>
</dbReference>
<dbReference type="PANTHER" id="PTHR30154:SF34">
    <property type="entry name" value="TRANSCRIPTIONAL REGULATOR AZLB"/>
    <property type="match status" value="1"/>
</dbReference>
<dbReference type="InterPro" id="IPR000485">
    <property type="entry name" value="AsnC-type_HTH_dom"/>
</dbReference>
<keyword evidence="2" id="KW-0238">DNA-binding</keyword>
<dbReference type="SMART" id="SM00344">
    <property type="entry name" value="HTH_ASNC"/>
    <property type="match status" value="1"/>
</dbReference>
<evidence type="ECO:0000256" key="2">
    <source>
        <dbReference type="ARBA" id="ARBA00023125"/>
    </source>
</evidence>
<evidence type="ECO:0000256" key="3">
    <source>
        <dbReference type="ARBA" id="ARBA00023163"/>
    </source>
</evidence>
<reference evidence="6" key="1">
    <citation type="submission" date="2009-09" db="EMBL/GenBank/DDBJ databases">
        <title>The complete genome of Nakamurella multipartita DSM 44233.</title>
        <authorList>
            <consortium name="US DOE Joint Genome Institute (JGI-PGF)"/>
            <person name="Lucas S."/>
            <person name="Copeland A."/>
            <person name="Lapidus A."/>
            <person name="Glavina del Rio T."/>
            <person name="Dalin E."/>
            <person name="Tice H."/>
            <person name="Bruce D."/>
            <person name="Goodwin L."/>
            <person name="Pitluck S."/>
            <person name="Kyrpides N."/>
            <person name="Mavromatis K."/>
            <person name="Ivanova N."/>
            <person name="Ovchinnikova G."/>
            <person name="Sims D."/>
            <person name="Meincke L."/>
            <person name="Brettin T."/>
            <person name="Detter J.C."/>
            <person name="Han C."/>
            <person name="Larimer F."/>
            <person name="Land M."/>
            <person name="Hauser L."/>
            <person name="Markowitz V."/>
            <person name="Cheng J.-F."/>
            <person name="Hugenholtz P."/>
            <person name="Woyke T."/>
            <person name="Wu D."/>
            <person name="Klenk H.-P."/>
            <person name="Eisen J.A."/>
        </authorList>
    </citation>
    <scope>NUCLEOTIDE SEQUENCE [LARGE SCALE GENOMIC DNA]</scope>
    <source>
        <strain evidence="6">ATCC 700099 / DSM 44233 / CIP 104796 / JCM 9543 / NBRC 105858 / Y-104</strain>
    </source>
</reference>
<dbReference type="Pfam" id="PF01037">
    <property type="entry name" value="AsnC_trans_reg"/>
    <property type="match status" value="1"/>
</dbReference>
<sequence>MTIDRLDAQILELFSAEPRVGVLEAARRIGAARNTVQARLDRMQRSGVIADLAPTVDPAALGFPVTAFVTVEIAQGRGRRDVVDHLSAIPEVIEVHTITGQADLLVQVVSRDNADLQRVIDDVVRDPAVVRASTAIALDTPVRHRTGPLVRSVAGR</sequence>
<dbReference type="InterPro" id="IPR036390">
    <property type="entry name" value="WH_DNA-bd_sf"/>
</dbReference>
<dbReference type="InterPro" id="IPR019888">
    <property type="entry name" value="Tscrpt_reg_AsnC-like"/>
</dbReference>
<dbReference type="HOGENOM" id="CLU_091233_5_0_11"/>
<evidence type="ECO:0000313" key="6">
    <source>
        <dbReference type="Proteomes" id="UP000002218"/>
    </source>
</evidence>
<proteinExistence type="predicted"/>
<evidence type="ECO:0000256" key="1">
    <source>
        <dbReference type="ARBA" id="ARBA00023015"/>
    </source>
</evidence>
<dbReference type="Gene3D" id="3.30.70.920">
    <property type="match status" value="1"/>
</dbReference>
<dbReference type="InterPro" id="IPR011008">
    <property type="entry name" value="Dimeric_a/b-barrel"/>
</dbReference>
<dbReference type="SUPFAM" id="SSF46785">
    <property type="entry name" value="Winged helix' DNA-binding domain"/>
    <property type="match status" value="1"/>
</dbReference>
<evidence type="ECO:0000313" key="5">
    <source>
        <dbReference type="EMBL" id="ACV76945.1"/>
    </source>
</evidence>
<feature type="domain" description="HTH asnC-type" evidence="4">
    <location>
        <begin position="3"/>
        <end position="64"/>
    </location>
</feature>
<dbReference type="EMBL" id="CP001737">
    <property type="protein sequence ID" value="ACV76945.1"/>
    <property type="molecule type" value="Genomic_DNA"/>
</dbReference>
<dbReference type="OrthoDB" id="9809462at2"/>
<dbReference type="SUPFAM" id="SSF54909">
    <property type="entry name" value="Dimeric alpha+beta barrel"/>
    <property type="match status" value="1"/>
</dbReference>
<dbReference type="PROSITE" id="PS50956">
    <property type="entry name" value="HTH_ASNC_2"/>
    <property type="match status" value="1"/>
</dbReference>
<dbReference type="Gene3D" id="1.10.10.10">
    <property type="entry name" value="Winged helix-like DNA-binding domain superfamily/Winged helix DNA-binding domain"/>
    <property type="match status" value="1"/>
</dbReference>
<keyword evidence="3" id="KW-0804">Transcription</keyword>
<dbReference type="STRING" id="479431.Namu_0527"/>
<protein>
    <submittedName>
        <fullName evidence="5">Transcriptional regulator, AsnC family</fullName>
    </submittedName>
</protein>
<accession>C8X776</accession>
<reference evidence="5 6" key="2">
    <citation type="journal article" date="2010" name="Stand. Genomic Sci.">
        <title>Complete genome sequence of Nakamurella multipartita type strain (Y-104).</title>
        <authorList>
            <person name="Tice H."/>
            <person name="Mayilraj S."/>
            <person name="Sims D."/>
            <person name="Lapidus A."/>
            <person name="Nolan M."/>
            <person name="Lucas S."/>
            <person name="Glavina Del Rio T."/>
            <person name="Copeland A."/>
            <person name="Cheng J.F."/>
            <person name="Meincke L."/>
            <person name="Bruce D."/>
            <person name="Goodwin L."/>
            <person name="Pitluck S."/>
            <person name="Ivanova N."/>
            <person name="Mavromatis K."/>
            <person name="Ovchinnikova G."/>
            <person name="Pati A."/>
            <person name="Chen A."/>
            <person name="Palaniappan K."/>
            <person name="Land M."/>
            <person name="Hauser L."/>
            <person name="Chang Y.J."/>
            <person name="Jeffries C.D."/>
            <person name="Detter J.C."/>
            <person name="Brettin T."/>
            <person name="Rohde M."/>
            <person name="Goker M."/>
            <person name="Bristow J."/>
            <person name="Eisen J.A."/>
            <person name="Markowitz V."/>
            <person name="Hugenholtz P."/>
            <person name="Kyrpides N.C."/>
            <person name="Klenk H.P."/>
            <person name="Chen F."/>
        </authorList>
    </citation>
    <scope>NUCLEOTIDE SEQUENCE [LARGE SCALE GENOMIC DNA]</scope>
    <source>
        <strain evidence="6">ATCC 700099 / DSM 44233 / CIP 104796 / JCM 9543 / NBRC 105858 / Y-104</strain>
    </source>
</reference>
<evidence type="ECO:0000259" key="4">
    <source>
        <dbReference type="PROSITE" id="PS50956"/>
    </source>
</evidence>
<gene>
    <name evidence="5" type="ordered locus">Namu_0527</name>
</gene>
<dbReference type="AlphaFoldDB" id="C8X776"/>
<dbReference type="GO" id="GO:0005829">
    <property type="term" value="C:cytosol"/>
    <property type="evidence" value="ECO:0007669"/>
    <property type="project" value="TreeGrafter"/>
</dbReference>
<dbReference type="Pfam" id="PF13404">
    <property type="entry name" value="HTH_AsnC-type"/>
    <property type="match status" value="1"/>
</dbReference>